<dbReference type="CDD" id="cd16913">
    <property type="entry name" value="YkuD_like"/>
    <property type="match status" value="1"/>
</dbReference>
<dbReference type="SUPFAM" id="SSF47090">
    <property type="entry name" value="PGBD-like"/>
    <property type="match status" value="1"/>
</dbReference>
<protein>
    <submittedName>
        <fullName evidence="9">L,D-transpeptidase</fullName>
    </submittedName>
</protein>
<dbReference type="InterPro" id="IPR002477">
    <property type="entry name" value="Peptidoglycan-bd-like"/>
</dbReference>
<evidence type="ECO:0000256" key="1">
    <source>
        <dbReference type="ARBA" id="ARBA00004752"/>
    </source>
</evidence>
<dbReference type="Gene3D" id="2.40.440.10">
    <property type="entry name" value="L,D-transpeptidase catalytic domain-like"/>
    <property type="match status" value="1"/>
</dbReference>
<feature type="active site" description="Nucleophile" evidence="7">
    <location>
        <position position="299"/>
    </location>
</feature>
<dbReference type="SUPFAM" id="SSF141523">
    <property type="entry name" value="L,D-transpeptidase catalytic domain-like"/>
    <property type="match status" value="1"/>
</dbReference>
<keyword evidence="3" id="KW-0808">Transferase</keyword>
<dbReference type="Pfam" id="PF03734">
    <property type="entry name" value="YkuD"/>
    <property type="match status" value="1"/>
</dbReference>
<keyword evidence="5 7" id="KW-0573">Peptidoglycan synthesis</keyword>
<evidence type="ECO:0000256" key="6">
    <source>
        <dbReference type="ARBA" id="ARBA00023316"/>
    </source>
</evidence>
<dbReference type="PROSITE" id="PS52029">
    <property type="entry name" value="LD_TPASE"/>
    <property type="match status" value="1"/>
</dbReference>
<keyword evidence="4 7" id="KW-0133">Cell shape</keyword>
<dbReference type="Proteomes" id="UP001081283">
    <property type="component" value="Unassembled WGS sequence"/>
</dbReference>
<evidence type="ECO:0000256" key="5">
    <source>
        <dbReference type="ARBA" id="ARBA00022984"/>
    </source>
</evidence>
<dbReference type="PANTHER" id="PTHR30582">
    <property type="entry name" value="L,D-TRANSPEPTIDASE"/>
    <property type="match status" value="1"/>
</dbReference>
<evidence type="ECO:0000256" key="3">
    <source>
        <dbReference type="ARBA" id="ARBA00022679"/>
    </source>
</evidence>
<evidence type="ECO:0000256" key="4">
    <source>
        <dbReference type="ARBA" id="ARBA00022960"/>
    </source>
</evidence>
<keyword evidence="6 7" id="KW-0961">Cell wall biogenesis/degradation</keyword>
<reference evidence="9" key="1">
    <citation type="submission" date="2022-10" db="EMBL/GenBank/DDBJ databases">
        <title>Hoeflea sp. J2-29, isolated from marine algae.</title>
        <authorList>
            <person name="Kristyanto S."/>
            <person name="Kim J.M."/>
            <person name="Jeon C.O."/>
        </authorList>
    </citation>
    <scope>NUCLEOTIDE SEQUENCE</scope>
    <source>
        <strain evidence="9">J2-29</strain>
    </source>
</reference>
<dbReference type="InterPro" id="IPR036366">
    <property type="entry name" value="PGBDSf"/>
</dbReference>
<name>A0ABT3YK72_9HYPH</name>
<dbReference type="EMBL" id="JAOVZQ010000001">
    <property type="protein sequence ID" value="MCY0096243.1"/>
    <property type="molecule type" value="Genomic_DNA"/>
</dbReference>
<organism evidence="9 10">
    <name type="scientific">Hoeflea ulvae</name>
    <dbReference type="NCBI Taxonomy" id="2983764"/>
    <lineage>
        <taxon>Bacteria</taxon>
        <taxon>Pseudomonadati</taxon>
        <taxon>Pseudomonadota</taxon>
        <taxon>Alphaproteobacteria</taxon>
        <taxon>Hyphomicrobiales</taxon>
        <taxon>Rhizobiaceae</taxon>
        <taxon>Hoeflea</taxon>
    </lineage>
</organism>
<proteinExistence type="inferred from homology"/>
<dbReference type="InterPro" id="IPR050979">
    <property type="entry name" value="LD-transpeptidase"/>
</dbReference>
<dbReference type="Gene3D" id="1.10.101.10">
    <property type="entry name" value="PGBD-like superfamily/PGBD"/>
    <property type="match status" value="1"/>
</dbReference>
<dbReference type="PANTHER" id="PTHR30582:SF30">
    <property type="entry name" value="BLR4375 PROTEIN"/>
    <property type="match status" value="1"/>
</dbReference>
<dbReference type="RefSeq" id="WP_267614080.1">
    <property type="nucleotide sequence ID" value="NZ_JAOVZQ010000001.1"/>
</dbReference>
<evidence type="ECO:0000313" key="9">
    <source>
        <dbReference type="EMBL" id="MCY0096243.1"/>
    </source>
</evidence>
<feature type="active site" description="Proton donor/acceptor" evidence="7">
    <location>
        <position position="283"/>
    </location>
</feature>
<dbReference type="Pfam" id="PF01471">
    <property type="entry name" value="PG_binding_1"/>
    <property type="match status" value="1"/>
</dbReference>
<comment type="similarity">
    <text evidence="2">Belongs to the YkuD family.</text>
</comment>
<evidence type="ECO:0000259" key="8">
    <source>
        <dbReference type="PROSITE" id="PS52029"/>
    </source>
</evidence>
<dbReference type="InterPro" id="IPR005490">
    <property type="entry name" value="LD_TPept_cat_dom"/>
</dbReference>
<evidence type="ECO:0000313" key="10">
    <source>
        <dbReference type="Proteomes" id="UP001081283"/>
    </source>
</evidence>
<accession>A0ABT3YK72</accession>
<evidence type="ECO:0000256" key="7">
    <source>
        <dbReference type="PROSITE-ProRule" id="PRU01373"/>
    </source>
</evidence>
<evidence type="ECO:0000256" key="2">
    <source>
        <dbReference type="ARBA" id="ARBA00005992"/>
    </source>
</evidence>
<comment type="caution">
    <text evidence="9">The sequence shown here is derived from an EMBL/GenBank/DDBJ whole genome shotgun (WGS) entry which is preliminary data.</text>
</comment>
<keyword evidence="10" id="KW-1185">Reference proteome</keyword>
<sequence length="324" mass="34178">MDAIQIGLALTAACLAAATTVVKARAETIDATSINTATFSGDPLPEGQSPLAVRVQILLDRAGASPGVIDGYSGDNLEKAIRGFEEVNRLPVDGQIDMMLWDTLQAMGSDVIVSYTITEDDVSGLSADLPDDYAELAQLDQIGFTSVAEKLAERFHMDIQFLSDLNPGTELSAGTTIYVADTGTDIEAEVASLVADKSAARLLAYDATNTLIAIYPVTIGSSSTPSPSGSHTVTAVAVDPTYSYNPENFVQGDNQEPLTLPPGPNGPVGNVWIDLSEPTYGIHGTPEPSKIDKTSSHGCVRMTNWDAGELAHMVSQGVTVEFRD</sequence>
<gene>
    <name evidence="9" type="ORF">OEG82_19815</name>
</gene>
<dbReference type="InterPro" id="IPR038063">
    <property type="entry name" value="Transpep_catalytic_dom"/>
</dbReference>
<dbReference type="InterPro" id="IPR036365">
    <property type="entry name" value="PGBD-like_sf"/>
</dbReference>
<feature type="domain" description="L,D-TPase catalytic" evidence="8">
    <location>
        <begin position="191"/>
        <end position="323"/>
    </location>
</feature>
<comment type="pathway">
    <text evidence="1 7">Cell wall biogenesis; peptidoglycan biosynthesis.</text>
</comment>